<dbReference type="HOGENOM" id="CLU_3363114_0_0_10"/>
<protein>
    <submittedName>
        <fullName evidence="1">Uncharacterized protein</fullName>
    </submittedName>
</protein>
<organism evidence="1 2">
    <name type="scientific">Bacteroides cellulosilyticus CL02T12C19</name>
    <dbReference type="NCBI Taxonomy" id="997874"/>
    <lineage>
        <taxon>Bacteria</taxon>
        <taxon>Pseudomonadati</taxon>
        <taxon>Bacteroidota</taxon>
        <taxon>Bacteroidia</taxon>
        <taxon>Bacteroidales</taxon>
        <taxon>Bacteroidaceae</taxon>
        <taxon>Bacteroides</taxon>
    </lineage>
</organism>
<gene>
    <name evidence="1" type="ORF">HMPREF1062_01056</name>
</gene>
<keyword evidence="2" id="KW-1185">Reference proteome</keyword>
<comment type="caution">
    <text evidence="1">The sequence shown here is derived from an EMBL/GenBank/DDBJ whole genome shotgun (WGS) entry which is preliminary data.</text>
</comment>
<dbReference type="EMBL" id="AGXG01000021">
    <property type="protein sequence ID" value="EIY36376.1"/>
    <property type="molecule type" value="Genomic_DNA"/>
</dbReference>
<reference evidence="1 2" key="1">
    <citation type="submission" date="2012-02" db="EMBL/GenBank/DDBJ databases">
        <title>The Genome Sequence of Bacteroides cellulosilyticus CL02T12C19.</title>
        <authorList>
            <consortium name="The Broad Institute Genome Sequencing Platform"/>
            <person name="Earl A."/>
            <person name="Ward D."/>
            <person name="Feldgarden M."/>
            <person name="Gevers D."/>
            <person name="Zitomersky N.L."/>
            <person name="Coyne M.J."/>
            <person name="Comstock L.E."/>
            <person name="Young S.K."/>
            <person name="Zeng Q."/>
            <person name="Gargeya S."/>
            <person name="Fitzgerald M."/>
            <person name="Haas B."/>
            <person name="Abouelleil A."/>
            <person name="Alvarado L."/>
            <person name="Arachchi H.M."/>
            <person name="Berlin A."/>
            <person name="Chapman S.B."/>
            <person name="Gearin G."/>
            <person name="Goldberg J."/>
            <person name="Griggs A."/>
            <person name="Gujja S."/>
            <person name="Hansen M."/>
            <person name="Heiman D."/>
            <person name="Howarth C."/>
            <person name="Larimer J."/>
            <person name="Lui A."/>
            <person name="MacDonald P.J.P."/>
            <person name="McCowen C."/>
            <person name="Montmayeur A."/>
            <person name="Murphy C."/>
            <person name="Neiman D."/>
            <person name="Pearson M."/>
            <person name="Priest M."/>
            <person name="Roberts A."/>
            <person name="Saif S."/>
            <person name="Shea T."/>
            <person name="Sisk P."/>
            <person name="Stolte C."/>
            <person name="Sykes S."/>
            <person name="Wortman J."/>
            <person name="Nusbaum C."/>
            <person name="Birren B."/>
        </authorList>
    </citation>
    <scope>NUCLEOTIDE SEQUENCE [LARGE SCALE GENOMIC DNA]</scope>
    <source>
        <strain evidence="1 2">CL02T12C19</strain>
    </source>
</reference>
<accession>I9R256</accession>
<evidence type="ECO:0000313" key="1">
    <source>
        <dbReference type="EMBL" id="EIY36376.1"/>
    </source>
</evidence>
<dbReference type="AlphaFoldDB" id="I9R256"/>
<name>I9R256_9BACE</name>
<evidence type="ECO:0000313" key="2">
    <source>
        <dbReference type="Proteomes" id="UP000003741"/>
    </source>
</evidence>
<dbReference type="Proteomes" id="UP000003741">
    <property type="component" value="Unassembled WGS sequence"/>
</dbReference>
<proteinExistence type="predicted"/>
<sequence>MGMRLQRSFVKQAVYKSIEKTPEQIMLGNHLLMSD</sequence>